<evidence type="ECO:0000313" key="1">
    <source>
        <dbReference type="EMBL" id="EGI66422.1"/>
    </source>
</evidence>
<sequence>MIPHLSFVSVNRTRRPKVTILEGHLYKVDLQSTLKARLSKNFAKTWCYLSYGATLIIGSLGFGTNRLRPCGQLPRVLERRRVNSVTRNRVLELSKSSLTDIHDTLSLKPVAHDAYFPAGLESCHRIGCDAVNAQRHQYDGKILIQLAIQQENKHRVLQPLETLNDNRFCAREVRRGSLLDSSTSLMMARDLS</sequence>
<gene>
    <name evidence="1" type="ORF">G5I_05057</name>
</gene>
<dbReference type="AlphaFoldDB" id="F4WH97"/>
<dbReference type="Proteomes" id="UP000007755">
    <property type="component" value="Unassembled WGS sequence"/>
</dbReference>
<accession>F4WH97</accession>
<dbReference type="EMBL" id="GL888156">
    <property type="protein sequence ID" value="EGI66422.1"/>
    <property type="molecule type" value="Genomic_DNA"/>
</dbReference>
<protein>
    <submittedName>
        <fullName evidence="1">Uncharacterized protein</fullName>
    </submittedName>
</protein>
<organism evidence="2">
    <name type="scientific">Acromyrmex echinatior</name>
    <name type="common">Panamanian leafcutter ant</name>
    <name type="synonym">Acromyrmex octospinosus echinatior</name>
    <dbReference type="NCBI Taxonomy" id="103372"/>
    <lineage>
        <taxon>Eukaryota</taxon>
        <taxon>Metazoa</taxon>
        <taxon>Ecdysozoa</taxon>
        <taxon>Arthropoda</taxon>
        <taxon>Hexapoda</taxon>
        <taxon>Insecta</taxon>
        <taxon>Pterygota</taxon>
        <taxon>Neoptera</taxon>
        <taxon>Endopterygota</taxon>
        <taxon>Hymenoptera</taxon>
        <taxon>Apocrita</taxon>
        <taxon>Aculeata</taxon>
        <taxon>Formicoidea</taxon>
        <taxon>Formicidae</taxon>
        <taxon>Myrmicinae</taxon>
        <taxon>Acromyrmex</taxon>
    </lineage>
</organism>
<reference evidence="1" key="1">
    <citation type="submission" date="2011-02" db="EMBL/GenBank/DDBJ databases">
        <title>The genome of the leaf-cutting ant Acromyrmex echinatior suggests key adaptations to social evolution and fungus farming.</title>
        <authorList>
            <person name="Nygaard S."/>
            <person name="Zhang G."/>
        </authorList>
    </citation>
    <scope>NUCLEOTIDE SEQUENCE</scope>
</reference>
<proteinExistence type="predicted"/>
<keyword evidence="2" id="KW-1185">Reference proteome</keyword>
<evidence type="ECO:0000313" key="2">
    <source>
        <dbReference type="Proteomes" id="UP000007755"/>
    </source>
</evidence>
<name>F4WH97_ACREC</name>
<dbReference type="InParanoid" id="F4WH97"/>